<dbReference type="Proteomes" id="UP001185012">
    <property type="component" value="Unassembled WGS sequence"/>
</dbReference>
<feature type="region of interest" description="Disordered" evidence="1">
    <location>
        <begin position="1"/>
        <end position="31"/>
    </location>
</feature>
<organism evidence="2 3">
    <name type="scientific">Desmospora profundinema</name>
    <dbReference type="NCBI Taxonomy" id="1571184"/>
    <lineage>
        <taxon>Bacteria</taxon>
        <taxon>Bacillati</taxon>
        <taxon>Bacillota</taxon>
        <taxon>Bacilli</taxon>
        <taxon>Bacillales</taxon>
        <taxon>Thermoactinomycetaceae</taxon>
        <taxon>Desmospora</taxon>
    </lineage>
</organism>
<name>A0ABU1IR93_9BACL</name>
<accession>A0ABU1IR93</accession>
<dbReference type="EMBL" id="JAVDQG010000008">
    <property type="protein sequence ID" value="MDR6227308.1"/>
    <property type="molecule type" value="Genomic_DNA"/>
</dbReference>
<gene>
    <name evidence="2" type="ORF">JOE21_003323</name>
</gene>
<evidence type="ECO:0000313" key="3">
    <source>
        <dbReference type="Proteomes" id="UP001185012"/>
    </source>
</evidence>
<dbReference type="RefSeq" id="WP_309868277.1">
    <property type="nucleotide sequence ID" value="NZ_JAVDQG010000008.1"/>
</dbReference>
<sequence length="188" mass="20650">MGTEEREATSTKVEQVLEHSEGHFDLTRPPSREEAGMLAGRSQVTYQHSNQNPFQVRVLLPEGKQLAVTARMVGFDSLGTPDPANAPPTTLDIHYYPATLADARDHLLAAADEFGLDQRAIGEWHAQASDPGSKQAPPTVKSRWISAPVGYLSLQVQARYASPVDTPESKRIVVHYLLTWEAAEHDPS</sequence>
<evidence type="ECO:0000313" key="2">
    <source>
        <dbReference type="EMBL" id="MDR6227308.1"/>
    </source>
</evidence>
<reference evidence="2 3" key="1">
    <citation type="submission" date="2023-07" db="EMBL/GenBank/DDBJ databases">
        <title>Genomic Encyclopedia of Type Strains, Phase IV (KMG-IV): sequencing the most valuable type-strain genomes for metagenomic binning, comparative biology and taxonomic classification.</title>
        <authorList>
            <person name="Goeker M."/>
        </authorList>
    </citation>
    <scope>NUCLEOTIDE SEQUENCE [LARGE SCALE GENOMIC DNA]</scope>
    <source>
        <strain evidence="2 3">DSM 45903</strain>
    </source>
</reference>
<keyword evidence="3" id="KW-1185">Reference proteome</keyword>
<evidence type="ECO:0000256" key="1">
    <source>
        <dbReference type="SAM" id="MobiDB-lite"/>
    </source>
</evidence>
<protein>
    <submittedName>
        <fullName evidence="2">Uncharacterized protein</fullName>
    </submittedName>
</protein>
<comment type="caution">
    <text evidence="2">The sequence shown here is derived from an EMBL/GenBank/DDBJ whole genome shotgun (WGS) entry which is preliminary data.</text>
</comment>
<proteinExistence type="predicted"/>